<dbReference type="Pfam" id="PF01544">
    <property type="entry name" value="CorA"/>
    <property type="match status" value="1"/>
</dbReference>
<comment type="subcellular location">
    <subcellularLocation>
        <location evidence="1">Cell membrane</location>
        <topology evidence="1">Multi-pass membrane protein</topology>
    </subcellularLocation>
</comment>
<evidence type="ECO:0000256" key="5">
    <source>
        <dbReference type="SAM" id="Phobius"/>
    </source>
</evidence>
<dbReference type="GO" id="GO:0000287">
    <property type="term" value="F:magnesium ion binding"/>
    <property type="evidence" value="ECO:0007669"/>
    <property type="project" value="TreeGrafter"/>
</dbReference>
<evidence type="ECO:0000256" key="4">
    <source>
        <dbReference type="ARBA" id="ARBA00023136"/>
    </source>
</evidence>
<dbReference type="SUPFAM" id="SSF144083">
    <property type="entry name" value="Magnesium transport protein CorA, transmembrane region"/>
    <property type="match status" value="1"/>
</dbReference>
<dbReference type="PANTHER" id="PTHR46494:SF1">
    <property type="entry name" value="CORA FAMILY METAL ION TRANSPORTER (EUROFUNG)"/>
    <property type="match status" value="1"/>
</dbReference>
<keyword evidence="4 5" id="KW-0472">Membrane</keyword>
<protein>
    <submittedName>
        <fullName evidence="6">Uncharacterized protein</fullName>
    </submittedName>
</protein>
<dbReference type="AlphaFoldDB" id="A0A319ACC0"/>
<dbReference type="GO" id="GO:0015087">
    <property type="term" value="F:cobalt ion transmembrane transporter activity"/>
    <property type="evidence" value="ECO:0007669"/>
    <property type="project" value="TreeGrafter"/>
</dbReference>
<reference evidence="6 7" key="1">
    <citation type="submission" date="2016-12" db="EMBL/GenBank/DDBJ databases">
        <title>The genomes of Aspergillus section Nigri reveals drivers in fungal speciation.</title>
        <authorList>
            <consortium name="DOE Joint Genome Institute"/>
            <person name="Vesth T.C."/>
            <person name="Nybo J."/>
            <person name="Theobald S."/>
            <person name="Brandl J."/>
            <person name="Frisvad J.C."/>
            <person name="Nielsen K.F."/>
            <person name="Lyhne E.K."/>
            <person name="Kogle M.E."/>
            <person name="Kuo A."/>
            <person name="Riley R."/>
            <person name="Clum A."/>
            <person name="Nolan M."/>
            <person name="Lipzen A."/>
            <person name="Salamov A."/>
            <person name="Henrissat B."/>
            <person name="Wiebenga A."/>
            <person name="De Vries R.P."/>
            <person name="Grigoriev I.V."/>
            <person name="Mortensen U.H."/>
            <person name="Andersen M.R."/>
            <person name="Baker S.E."/>
        </authorList>
    </citation>
    <scope>NUCLEOTIDE SEQUENCE [LARGE SCALE GENOMIC DNA]</scope>
    <source>
        <strain evidence="6 7">JOP 1030-1</strain>
    </source>
</reference>
<keyword evidence="2 5" id="KW-0812">Transmembrane</keyword>
<sequence length="223" mass="25246">MSTLDIVEVYATYTTQLQLQARNSPTKGLLIHLNLLREELDIVMSTIRKQFELTQSLCKPKASDDKGGWGMEVDIDDTANRMAFEWLYSTTPDDHIVLNMSTRKLLKAMQASLQEKIYVLDELVKRAERLEQHSHQIVQRVDIIQEDHGKATLIFTIVATIFLPLSFVTSYLGMNTADIRNMDANQAIFWEVATPVTVAVVVVVLLVAYNASRIVGLLPQRQV</sequence>
<evidence type="ECO:0000313" key="6">
    <source>
        <dbReference type="EMBL" id="PYH44552.1"/>
    </source>
</evidence>
<dbReference type="RefSeq" id="XP_025430534.1">
    <property type="nucleotide sequence ID" value="XM_025576404.1"/>
</dbReference>
<dbReference type="GO" id="GO:0015095">
    <property type="term" value="F:magnesium ion transmembrane transporter activity"/>
    <property type="evidence" value="ECO:0007669"/>
    <property type="project" value="TreeGrafter"/>
</dbReference>
<dbReference type="EMBL" id="KZ821236">
    <property type="protein sequence ID" value="PYH44552.1"/>
    <property type="molecule type" value="Genomic_DNA"/>
</dbReference>
<dbReference type="GO" id="GO:0050897">
    <property type="term" value="F:cobalt ion binding"/>
    <property type="evidence" value="ECO:0007669"/>
    <property type="project" value="TreeGrafter"/>
</dbReference>
<dbReference type="GO" id="GO:0005886">
    <property type="term" value="C:plasma membrane"/>
    <property type="evidence" value="ECO:0007669"/>
    <property type="project" value="UniProtKB-SubCell"/>
</dbReference>
<evidence type="ECO:0000256" key="2">
    <source>
        <dbReference type="ARBA" id="ARBA00022692"/>
    </source>
</evidence>
<keyword evidence="7" id="KW-1185">Reference proteome</keyword>
<feature type="transmembrane region" description="Helical" evidence="5">
    <location>
        <begin position="192"/>
        <end position="211"/>
    </location>
</feature>
<dbReference type="OrthoDB" id="5430750at2759"/>
<dbReference type="GeneID" id="37077633"/>
<evidence type="ECO:0000256" key="1">
    <source>
        <dbReference type="ARBA" id="ARBA00004651"/>
    </source>
</evidence>
<proteinExistence type="predicted"/>
<dbReference type="Gene3D" id="1.20.58.340">
    <property type="entry name" value="Magnesium transport protein CorA, transmembrane region"/>
    <property type="match status" value="1"/>
</dbReference>
<keyword evidence="3 5" id="KW-1133">Transmembrane helix</keyword>
<accession>A0A319ACC0</accession>
<dbReference type="Proteomes" id="UP000248349">
    <property type="component" value="Unassembled WGS sequence"/>
</dbReference>
<feature type="transmembrane region" description="Helical" evidence="5">
    <location>
        <begin position="153"/>
        <end position="172"/>
    </location>
</feature>
<dbReference type="InterPro" id="IPR002523">
    <property type="entry name" value="MgTranspt_CorA/ZnTranspt_ZntB"/>
</dbReference>
<dbReference type="InterPro" id="IPR045863">
    <property type="entry name" value="CorA_TM1_TM2"/>
</dbReference>
<evidence type="ECO:0000256" key="3">
    <source>
        <dbReference type="ARBA" id="ARBA00022989"/>
    </source>
</evidence>
<organism evidence="6 7">
    <name type="scientific">Aspergillus saccharolyticus JOP 1030-1</name>
    <dbReference type="NCBI Taxonomy" id="1450539"/>
    <lineage>
        <taxon>Eukaryota</taxon>
        <taxon>Fungi</taxon>
        <taxon>Dikarya</taxon>
        <taxon>Ascomycota</taxon>
        <taxon>Pezizomycotina</taxon>
        <taxon>Eurotiomycetes</taxon>
        <taxon>Eurotiomycetidae</taxon>
        <taxon>Eurotiales</taxon>
        <taxon>Aspergillaceae</taxon>
        <taxon>Aspergillus</taxon>
        <taxon>Aspergillus subgen. Circumdati</taxon>
    </lineage>
</organism>
<dbReference type="STRING" id="1450539.A0A319ACC0"/>
<gene>
    <name evidence="6" type="ORF">BP01DRAFT_366387</name>
</gene>
<dbReference type="PANTHER" id="PTHR46494">
    <property type="entry name" value="CORA FAMILY METAL ION TRANSPORTER (EUROFUNG)"/>
    <property type="match status" value="1"/>
</dbReference>
<name>A0A319ACC0_9EURO</name>
<evidence type="ECO:0000313" key="7">
    <source>
        <dbReference type="Proteomes" id="UP000248349"/>
    </source>
</evidence>